<gene>
    <name evidence="1" type="ORF">LMG21510_05023</name>
</gene>
<organism evidence="1 2">
    <name type="scientific">Cupriavidus respiraculi</name>
    <dbReference type="NCBI Taxonomy" id="195930"/>
    <lineage>
        <taxon>Bacteria</taxon>
        <taxon>Pseudomonadati</taxon>
        <taxon>Pseudomonadota</taxon>
        <taxon>Betaproteobacteria</taxon>
        <taxon>Burkholderiales</taxon>
        <taxon>Burkholderiaceae</taxon>
        <taxon>Cupriavidus</taxon>
    </lineage>
</organism>
<reference evidence="1 2" key="1">
    <citation type="submission" date="2021-08" db="EMBL/GenBank/DDBJ databases">
        <authorList>
            <person name="Peeters C."/>
        </authorList>
    </citation>
    <scope>NUCLEOTIDE SEQUENCE [LARGE SCALE GENOMIC DNA]</scope>
    <source>
        <strain evidence="1 2">LMG 21510</strain>
    </source>
</reference>
<proteinExistence type="predicted"/>
<sequence>MLDSGSATPVPKSIAVFSRILSLISTKMRLSPVLFLKTAAMSTCLVTLLLNSTGASAASIDGWEASYVDMNCIADGVALDPQNNYVWNVKLIHPAQNQLTLVTGLYNKEVAGMFQGVELGKDVKVWLLIGGSEFQANEVMFDKEGWLVLSLDNSNKLQSSITRAPIVSLIMKPNQKTDKFRLSTLHLSNAKTAFDWLHKCTVSGIRSLPTR</sequence>
<name>A0ABM8XUN9_9BURK</name>
<protein>
    <submittedName>
        <fullName evidence="1">Uncharacterized protein</fullName>
    </submittedName>
</protein>
<evidence type="ECO:0000313" key="2">
    <source>
        <dbReference type="Proteomes" id="UP000721236"/>
    </source>
</evidence>
<evidence type="ECO:0000313" key="1">
    <source>
        <dbReference type="EMBL" id="CAG9184099.1"/>
    </source>
</evidence>
<keyword evidence="2" id="KW-1185">Reference proteome</keyword>
<comment type="caution">
    <text evidence="1">The sequence shown here is derived from an EMBL/GenBank/DDBJ whole genome shotgun (WGS) entry which is preliminary data.</text>
</comment>
<dbReference type="EMBL" id="CAJZAH010000010">
    <property type="protein sequence ID" value="CAG9184099.1"/>
    <property type="molecule type" value="Genomic_DNA"/>
</dbReference>
<dbReference type="Proteomes" id="UP000721236">
    <property type="component" value="Unassembled WGS sequence"/>
</dbReference>
<accession>A0ABM8XUN9</accession>